<keyword evidence="5" id="KW-1015">Disulfide bond</keyword>
<evidence type="ECO:0000256" key="6">
    <source>
        <dbReference type="ARBA" id="ARBA00034078"/>
    </source>
</evidence>
<keyword evidence="2" id="KW-0479">Metal-binding</keyword>
<keyword evidence="4" id="KW-0411">Iron-sulfur</keyword>
<dbReference type="AlphaFoldDB" id="A0A6I6JH16"/>
<dbReference type="GO" id="GO:0046872">
    <property type="term" value="F:metal ion binding"/>
    <property type="evidence" value="ECO:0007669"/>
    <property type="project" value="UniProtKB-KW"/>
</dbReference>
<organism evidence="8 9">
    <name type="scientific">Maribellus comscasis</name>
    <dbReference type="NCBI Taxonomy" id="2681766"/>
    <lineage>
        <taxon>Bacteria</taxon>
        <taxon>Pseudomonadati</taxon>
        <taxon>Bacteroidota</taxon>
        <taxon>Bacteroidia</taxon>
        <taxon>Marinilabiliales</taxon>
        <taxon>Prolixibacteraceae</taxon>
        <taxon>Maribellus</taxon>
    </lineage>
</organism>
<dbReference type="Proteomes" id="UP000428260">
    <property type="component" value="Chromosome"/>
</dbReference>
<dbReference type="GO" id="GO:0016020">
    <property type="term" value="C:membrane"/>
    <property type="evidence" value="ECO:0007669"/>
    <property type="project" value="InterPro"/>
</dbReference>
<dbReference type="InterPro" id="IPR036922">
    <property type="entry name" value="Rieske_2Fe-2S_sf"/>
</dbReference>
<evidence type="ECO:0000259" key="7">
    <source>
        <dbReference type="PROSITE" id="PS51296"/>
    </source>
</evidence>
<dbReference type="PANTHER" id="PTHR10134">
    <property type="entry name" value="CYTOCHROME B-C1 COMPLEX SUBUNIT RIESKE, MITOCHONDRIAL"/>
    <property type="match status" value="1"/>
</dbReference>
<dbReference type="InterPro" id="IPR017941">
    <property type="entry name" value="Rieske_2Fe-2S"/>
</dbReference>
<reference evidence="8 9" key="1">
    <citation type="submission" date="2019-11" db="EMBL/GenBank/DDBJ databases">
        <authorList>
            <person name="Zheng R.K."/>
            <person name="Sun C.M."/>
        </authorList>
    </citation>
    <scope>NUCLEOTIDE SEQUENCE [LARGE SCALE GENOMIC DNA]</scope>
    <source>
        <strain evidence="8 9">WC007</strain>
    </source>
</reference>
<dbReference type="SUPFAM" id="SSF50022">
    <property type="entry name" value="ISP domain"/>
    <property type="match status" value="1"/>
</dbReference>
<dbReference type="InterPro" id="IPR014349">
    <property type="entry name" value="Rieske_Fe-S_prot"/>
</dbReference>
<comment type="cofactor">
    <cofactor evidence="6">
        <name>[2Fe-2S] cluster</name>
        <dbReference type="ChEBI" id="CHEBI:190135"/>
    </cofactor>
</comment>
<name>A0A6I6JH16_9BACT</name>
<keyword evidence="1" id="KW-0001">2Fe-2S</keyword>
<dbReference type="EMBL" id="CP046401">
    <property type="protein sequence ID" value="QGY42165.1"/>
    <property type="molecule type" value="Genomic_DNA"/>
</dbReference>
<evidence type="ECO:0000313" key="8">
    <source>
        <dbReference type="EMBL" id="QGY42165.1"/>
    </source>
</evidence>
<evidence type="ECO:0000256" key="5">
    <source>
        <dbReference type="ARBA" id="ARBA00023157"/>
    </source>
</evidence>
<feature type="domain" description="Rieske" evidence="7">
    <location>
        <begin position="45"/>
        <end position="139"/>
    </location>
</feature>
<dbReference type="PROSITE" id="PS51296">
    <property type="entry name" value="RIESKE"/>
    <property type="match status" value="1"/>
</dbReference>
<keyword evidence="3" id="KW-0408">Iron</keyword>
<proteinExistence type="predicted"/>
<evidence type="ECO:0000256" key="1">
    <source>
        <dbReference type="ARBA" id="ARBA00022714"/>
    </source>
</evidence>
<evidence type="ECO:0000256" key="4">
    <source>
        <dbReference type="ARBA" id="ARBA00023014"/>
    </source>
</evidence>
<keyword evidence="9" id="KW-1185">Reference proteome</keyword>
<dbReference type="RefSeq" id="WP_158862051.1">
    <property type="nucleotide sequence ID" value="NZ_CP046401.1"/>
</dbReference>
<accession>A0A6I6JH16</accession>
<evidence type="ECO:0000256" key="3">
    <source>
        <dbReference type="ARBA" id="ARBA00023004"/>
    </source>
</evidence>
<dbReference type="CDD" id="cd03467">
    <property type="entry name" value="Rieske"/>
    <property type="match status" value="1"/>
</dbReference>
<dbReference type="InterPro" id="IPR005805">
    <property type="entry name" value="Rieske_Fe-S_prot_C"/>
</dbReference>
<protein>
    <submittedName>
        <fullName evidence="8">Rieske 2Fe-2S domain-containing protein</fullName>
    </submittedName>
</protein>
<gene>
    <name evidence="8" type="ORF">GM418_00395</name>
</gene>
<evidence type="ECO:0000313" key="9">
    <source>
        <dbReference type="Proteomes" id="UP000428260"/>
    </source>
</evidence>
<dbReference type="PRINTS" id="PR00162">
    <property type="entry name" value="RIESKE"/>
</dbReference>
<dbReference type="Gene3D" id="2.102.10.10">
    <property type="entry name" value="Rieske [2Fe-2S] iron-sulphur domain"/>
    <property type="match status" value="1"/>
</dbReference>
<dbReference type="Pfam" id="PF00355">
    <property type="entry name" value="Rieske"/>
    <property type="match status" value="1"/>
</dbReference>
<dbReference type="GO" id="GO:0051537">
    <property type="term" value="F:2 iron, 2 sulfur cluster binding"/>
    <property type="evidence" value="ECO:0007669"/>
    <property type="project" value="UniProtKB-KW"/>
</dbReference>
<evidence type="ECO:0000256" key="2">
    <source>
        <dbReference type="ARBA" id="ARBA00022723"/>
    </source>
</evidence>
<sequence length="140" mass="14642">MERKEFIKKFAVGGSILLAAPALFNACSDGNDDVIDDMDDNDGTTIDLTSSTFANLQTVGGFAYKGDIIIIRVSNTQYVALSSVCTHQGCTVEFNSTDTAVVCPCHGSAFSTTGAVTQGPAATNLKSYSVTVNGDTLTIK</sequence>
<dbReference type="KEGG" id="mcos:GM418_00395"/>